<keyword evidence="6" id="KW-0547">Nucleotide-binding</keyword>
<dbReference type="GO" id="GO:0005524">
    <property type="term" value="F:ATP binding"/>
    <property type="evidence" value="ECO:0007669"/>
    <property type="project" value="UniProtKB-KW"/>
</dbReference>
<accession>A0A7S0RS44</accession>
<name>A0A7S0RS44_9CHLO</name>
<dbReference type="CDD" id="cd02440">
    <property type="entry name" value="AdoMet_MTases"/>
    <property type="match status" value="1"/>
</dbReference>
<dbReference type="SUPFAM" id="SSF82114">
    <property type="entry name" value="Riboflavin kinase-like"/>
    <property type="match status" value="1"/>
</dbReference>
<dbReference type="InterPro" id="IPR029063">
    <property type="entry name" value="SAM-dependent_MTases_sf"/>
</dbReference>
<dbReference type="InterPro" id="IPR015865">
    <property type="entry name" value="Riboflavin_kinase_bac/euk"/>
</dbReference>
<evidence type="ECO:0000313" key="9">
    <source>
        <dbReference type="EMBL" id="CAD8685697.1"/>
    </source>
</evidence>
<evidence type="ECO:0000256" key="5">
    <source>
        <dbReference type="ARBA" id="ARBA00022679"/>
    </source>
</evidence>
<comment type="pathway">
    <text evidence="1">Cofactor biosynthesis; FMN biosynthesis; FMN from riboflavin (ATP route): step 1/1.</text>
</comment>
<dbReference type="InterPro" id="IPR023468">
    <property type="entry name" value="Riboflavin_kinase"/>
</dbReference>
<organism evidence="9">
    <name type="scientific">Pyramimonas obovata</name>
    <dbReference type="NCBI Taxonomy" id="1411642"/>
    <lineage>
        <taxon>Eukaryota</taxon>
        <taxon>Viridiplantae</taxon>
        <taxon>Chlorophyta</taxon>
        <taxon>Pyramimonadophyceae</taxon>
        <taxon>Pyramimonadales</taxon>
        <taxon>Pyramimonadaceae</taxon>
        <taxon>Pyramimonas</taxon>
        <taxon>Pyramimonas incertae sedis</taxon>
    </lineage>
</organism>
<dbReference type="GO" id="GO:0008757">
    <property type="term" value="F:S-adenosylmethionine-dependent methyltransferase activity"/>
    <property type="evidence" value="ECO:0007669"/>
    <property type="project" value="InterPro"/>
</dbReference>
<dbReference type="GO" id="GO:0008531">
    <property type="term" value="F:riboflavin kinase activity"/>
    <property type="evidence" value="ECO:0007669"/>
    <property type="project" value="UniProtKB-EC"/>
</dbReference>
<feature type="domain" description="Riboflavin kinase" evidence="8">
    <location>
        <begin position="276"/>
        <end position="403"/>
    </location>
</feature>
<dbReference type="PANTHER" id="PTHR22749">
    <property type="entry name" value="RIBOFLAVIN KINASE/FMN ADENYLYLTRANSFERASE"/>
    <property type="match status" value="1"/>
</dbReference>
<protein>
    <recommendedName>
        <fullName evidence="2">riboflavin kinase</fullName>
        <ecNumber evidence="2">2.7.1.26</ecNumber>
    </recommendedName>
</protein>
<dbReference type="Gene3D" id="2.40.30.30">
    <property type="entry name" value="Riboflavin kinase-like"/>
    <property type="match status" value="1"/>
</dbReference>
<keyword evidence="4" id="KW-0288">FMN</keyword>
<dbReference type="InterPro" id="IPR013216">
    <property type="entry name" value="Methyltransf_11"/>
</dbReference>
<sequence length="418" mass="46591">MMSCAQALSAGYYPPRWGSRTTRPRDRLSVGHASLKANRPLSVRRRIVTVSESGETEQLSVQWHNQQQVRYTDDNLDKLVRNASRATQHYVQVVSAAELRDGARVLDVGCGSGELVKALLSADIKDITAVDLSQKMVDIVQSKYPDPGPLGNEPGVRVVCGDGIDLPHFYGPFDTVFFCSSFEHMFSQRDALLKASLALRQGGKIIISHPENRSFVKSEFEKSPLSVPHELPDEGTLQALISDLPLRLLEAVDDETGYYMVLQVPELYWLKWGTRFLEGEVVTGFGRGSSKMGVPTANINPAEIMDGIEGLPKGVYFGWAKLEGESGSAHPMVMNLGERPTFADGDGITAEVHIMHDYNRDFHGERLRVVVLGYLRPELRFASMTELVDRIHADIGTSKSMLTNFMLQSYQDDDYFKY</sequence>
<dbReference type="GO" id="GO:0009398">
    <property type="term" value="P:FMN biosynthetic process"/>
    <property type="evidence" value="ECO:0007669"/>
    <property type="project" value="UniProtKB-UniPathway"/>
</dbReference>
<keyword evidence="5" id="KW-0808">Transferase</keyword>
<evidence type="ECO:0000256" key="1">
    <source>
        <dbReference type="ARBA" id="ARBA00005201"/>
    </source>
</evidence>
<dbReference type="SUPFAM" id="SSF53335">
    <property type="entry name" value="S-adenosyl-L-methionine-dependent methyltransferases"/>
    <property type="match status" value="1"/>
</dbReference>
<dbReference type="Pfam" id="PF01687">
    <property type="entry name" value="Flavokinase"/>
    <property type="match status" value="1"/>
</dbReference>
<dbReference type="AlphaFoldDB" id="A0A7S0RS44"/>
<dbReference type="EC" id="2.7.1.26" evidence="2"/>
<gene>
    <name evidence="9" type="ORF">POBO1169_LOCUS17378</name>
</gene>
<evidence type="ECO:0000259" key="8">
    <source>
        <dbReference type="SMART" id="SM00904"/>
    </source>
</evidence>
<dbReference type="Pfam" id="PF08241">
    <property type="entry name" value="Methyltransf_11"/>
    <property type="match status" value="1"/>
</dbReference>
<dbReference type="GO" id="GO:0009231">
    <property type="term" value="P:riboflavin biosynthetic process"/>
    <property type="evidence" value="ECO:0007669"/>
    <property type="project" value="InterPro"/>
</dbReference>
<reference evidence="9" key="1">
    <citation type="submission" date="2021-01" db="EMBL/GenBank/DDBJ databases">
        <authorList>
            <person name="Corre E."/>
            <person name="Pelletier E."/>
            <person name="Niang G."/>
            <person name="Scheremetjew M."/>
            <person name="Finn R."/>
            <person name="Kale V."/>
            <person name="Holt S."/>
            <person name="Cochrane G."/>
            <person name="Meng A."/>
            <person name="Brown T."/>
            <person name="Cohen L."/>
        </authorList>
    </citation>
    <scope>NUCLEOTIDE SEQUENCE</scope>
    <source>
        <strain evidence="9">CCMP722</strain>
    </source>
</reference>
<dbReference type="EMBL" id="HBFA01034678">
    <property type="protein sequence ID" value="CAD8685697.1"/>
    <property type="molecule type" value="Transcribed_RNA"/>
</dbReference>
<evidence type="ECO:0000256" key="3">
    <source>
        <dbReference type="ARBA" id="ARBA00022630"/>
    </source>
</evidence>
<evidence type="ECO:0000256" key="2">
    <source>
        <dbReference type="ARBA" id="ARBA00012105"/>
    </source>
</evidence>
<dbReference type="InterPro" id="IPR023465">
    <property type="entry name" value="Riboflavin_kinase_dom_sf"/>
</dbReference>
<proteinExistence type="predicted"/>
<keyword evidence="7" id="KW-0067">ATP-binding</keyword>
<evidence type="ECO:0000256" key="7">
    <source>
        <dbReference type="ARBA" id="ARBA00022840"/>
    </source>
</evidence>
<keyword evidence="3" id="KW-0285">Flavoprotein</keyword>
<dbReference type="PANTHER" id="PTHR22749:SF6">
    <property type="entry name" value="RIBOFLAVIN KINASE"/>
    <property type="match status" value="1"/>
</dbReference>
<evidence type="ECO:0000256" key="6">
    <source>
        <dbReference type="ARBA" id="ARBA00022741"/>
    </source>
</evidence>
<evidence type="ECO:0000256" key="4">
    <source>
        <dbReference type="ARBA" id="ARBA00022643"/>
    </source>
</evidence>
<dbReference type="SMART" id="SM00904">
    <property type="entry name" value="Flavokinase"/>
    <property type="match status" value="1"/>
</dbReference>
<dbReference type="Gene3D" id="3.40.50.150">
    <property type="entry name" value="Vaccinia Virus protein VP39"/>
    <property type="match status" value="1"/>
</dbReference>
<dbReference type="UniPathway" id="UPA00276">
    <property type="reaction ID" value="UER00406"/>
</dbReference>